<dbReference type="AlphaFoldDB" id="A0A1E1XR20"/>
<accession>A0A1E1XR20</accession>
<dbReference type="GO" id="GO:0009898">
    <property type="term" value="C:cytoplasmic side of plasma membrane"/>
    <property type="evidence" value="ECO:0007669"/>
    <property type="project" value="TreeGrafter"/>
</dbReference>
<keyword evidence="7" id="KW-0675">Receptor</keyword>
<evidence type="ECO:0000256" key="4">
    <source>
        <dbReference type="PROSITE-ProRule" id="PRU00207"/>
    </source>
</evidence>
<feature type="zinc finger region" description="TRAF-type" evidence="4">
    <location>
        <begin position="107"/>
        <end position="139"/>
    </location>
</feature>
<dbReference type="GO" id="GO:0005164">
    <property type="term" value="F:tumor necrosis factor receptor binding"/>
    <property type="evidence" value="ECO:0007669"/>
    <property type="project" value="TreeGrafter"/>
</dbReference>
<dbReference type="PROSITE" id="PS50145">
    <property type="entry name" value="ZF_TRAF"/>
    <property type="match status" value="1"/>
</dbReference>
<dbReference type="GO" id="GO:0043122">
    <property type="term" value="P:regulation of canonical NF-kappaB signal transduction"/>
    <property type="evidence" value="ECO:0007669"/>
    <property type="project" value="TreeGrafter"/>
</dbReference>
<dbReference type="PANTHER" id="PTHR10131">
    <property type="entry name" value="TNF RECEPTOR ASSOCIATED FACTOR"/>
    <property type="match status" value="1"/>
</dbReference>
<dbReference type="PROSITE" id="PS50089">
    <property type="entry name" value="ZF_RING_2"/>
    <property type="match status" value="1"/>
</dbReference>
<reference evidence="7" key="2">
    <citation type="journal article" date="2017" name="Front. Cell. Infect. Microbiol.">
        <title>Analysis of the Salivary Gland Transcriptome of Unfed and Partially Fed Amblyomma sculptum Ticks and Descriptive Proteome of the Saliva.</title>
        <authorList>
            <person name="Esteves E."/>
            <person name="Maruyama S.R."/>
            <person name="Kawahara R."/>
            <person name="Fujita A."/>
            <person name="Martins L.A."/>
            <person name="Righi A.A."/>
            <person name="Costa F.B."/>
            <person name="Palmisano G."/>
            <person name="Labruna M.B."/>
            <person name="Sa-Nunes A."/>
            <person name="Ribeiro J.M.C."/>
            <person name="Fogaca A.C."/>
        </authorList>
    </citation>
    <scope>NUCLEOTIDE SEQUENCE</scope>
</reference>
<evidence type="ECO:0000256" key="3">
    <source>
        <dbReference type="ARBA" id="ARBA00022833"/>
    </source>
</evidence>
<dbReference type="SUPFAM" id="SSF57850">
    <property type="entry name" value="RING/U-box"/>
    <property type="match status" value="1"/>
</dbReference>
<dbReference type="InterPro" id="IPR017907">
    <property type="entry name" value="Znf_RING_CS"/>
</dbReference>
<evidence type="ECO:0000313" key="7">
    <source>
        <dbReference type="EMBL" id="JAU01715.1"/>
    </source>
</evidence>
<keyword evidence="3 4" id="KW-0862">Zinc</keyword>
<feature type="non-terminal residue" evidence="7">
    <location>
        <position position="1"/>
    </location>
</feature>
<dbReference type="Pfam" id="PF13920">
    <property type="entry name" value="zf-C3HC4_3"/>
    <property type="match status" value="1"/>
</dbReference>
<dbReference type="InterPro" id="IPR001293">
    <property type="entry name" value="Znf_TRAF"/>
</dbReference>
<dbReference type="InterPro" id="IPR001841">
    <property type="entry name" value="Znf_RING"/>
</dbReference>
<dbReference type="EMBL" id="GFAA01001720">
    <property type="protein sequence ID" value="JAU01715.1"/>
    <property type="molecule type" value="mRNA"/>
</dbReference>
<dbReference type="PROSITE" id="PS00518">
    <property type="entry name" value="ZF_RING_1"/>
    <property type="match status" value="1"/>
</dbReference>
<dbReference type="GO" id="GO:0008270">
    <property type="term" value="F:zinc ion binding"/>
    <property type="evidence" value="ECO:0007669"/>
    <property type="project" value="UniProtKB-KW"/>
</dbReference>
<dbReference type="Gene3D" id="3.30.40.10">
    <property type="entry name" value="Zinc/RING finger domain, C3HC4 (zinc finger)"/>
    <property type="match status" value="2"/>
</dbReference>
<name>A0A1E1XR20_AMBSC</name>
<dbReference type="InterPro" id="IPR013083">
    <property type="entry name" value="Znf_RING/FYVE/PHD"/>
</dbReference>
<protein>
    <submittedName>
        <fullName evidence="7">Putative tnf receptor-associated factor 3</fullName>
    </submittedName>
</protein>
<evidence type="ECO:0000259" key="5">
    <source>
        <dbReference type="PROSITE" id="PS50089"/>
    </source>
</evidence>
<feature type="non-terminal residue" evidence="7">
    <location>
        <position position="386"/>
    </location>
</feature>
<evidence type="ECO:0000256" key="2">
    <source>
        <dbReference type="ARBA" id="ARBA00022771"/>
    </source>
</evidence>
<feature type="domain" description="TRAF-type" evidence="6">
    <location>
        <begin position="107"/>
        <end position="139"/>
    </location>
</feature>
<proteinExistence type="evidence at transcript level"/>
<sequence>VFGFGSALDWRPTSFVNPFPSSRVCSVCGLVPSSAAMLACRHLLCQSCYDGVGGKRSHCPLDKEPFQEEDVAWTTIGRDTILGRKVRCWNAEHGCDAEDVASAMLEHFANACQFHVVKCPRCSEDVLHRDIAEHVECDCVPSRSRDQPLDDNFANAFMEVKEALGKILEGNATMSRKLDSFEDRLRPGGNSTFATQPTAIADATTVAVESTISGLRTPAEATLPEYRAVQEVLNKLSEGNAALQTKLDLLEEHIDMENAMATLSTIVSDALRVAVERSTSVCRAVTEAALDKRCCQLTSEIRDALAGNERAMKEVISRECERNVLGLKERIVEVLRDDRRLAEAGAASLETAEKRTEPVDDEGKAMELLVVASLSINSDFLSKSVP</sequence>
<feature type="domain" description="RING-type" evidence="5">
    <location>
        <begin position="25"/>
        <end position="63"/>
    </location>
</feature>
<reference evidence="7" key="1">
    <citation type="submission" date="2016-09" db="EMBL/GenBank/DDBJ databases">
        <authorList>
            <person name="Capua I."/>
            <person name="De Benedictis P."/>
            <person name="Joannis T."/>
            <person name="Lombin L.H."/>
            <person name="Cattoli G."/>
        </authorList>
    </citation>
    <scope>NUCLEOTIDE SEQUENCE</scope>
</reference>
<dbReference type="PANTHER" id="PTHR10131:SF138">
    <property type="entry name" value="RE66324P"/>
    <property type="match status" value="1"/>
</dbReference>
<keyword evidence="1 4" id="KW-0479">Metal-binding</keyword>
<organism evidence="7">
    <name type="scientific">Amblyomma sculptum</name>
    <name type="common">Tick</name>
    <dbReference type="NCBI Taxonomy" id="1581419"/>
    <lineage>
        <taxon>Eukaryota</taxon>
        <taxon>Metazoa</taxon>
        <taxon>Ecdysozoa</taxon>
        <taxon>Arthropoda</taxon>
        <taxon>Chelicerata</taxon>
        <taxon>Arachnida</taxon>
        <taxon>Acari</taxon>
        <taxon>Parasitiformes</taxon>
        <taxon>Ixodida</taxon>
        <taxon>Ixodoidea</taxon>
        <taxon>Ixodidae</taxon>
        <taxon>Amblyomminae</taxon>
        <taxon>Amblyomma</taxon>
    </lineage>
</organism>
<evidence type="ECO:0000256" key="1">
    <source>
        <dbReference type="ARBA" id="ARBA00022723"/>
    </source>
</evidence>
<dbReference type="SUPFAM" id="SSF49599">
    <property type="entry name" value="TRAF domain-like"/>
    <property type="match status" value="1"/>
</dbReference>
<keyword evidence="2 4" id="KW-0863">Zinc-finger</keyword>
<evidence type="ECO:0000259" key="6">
    <source>
        <dbReference type="PROSITE" id="PS50145"/>
    </source>
</evidence>